<proteinExistence type="predicted"/>
<evidence type="ECO:0000313" key="6">
    <source>
        <dbReference type="Proteomes" id="UP000228755"/>
    </source>
</evidence>
<dbReference type="Gene3D" id="3.40.50.300">
    <property type="entry name" value="P-loop containing nucleotide triphosphate hydrolases"/>
    <property type="match status" value="1"/>
</dbReference>
<dbReference type="InterPro" id="IPR003593">
    <property type="entry name" value="AAA+_ATPase"/>
</dbReference>
<evidence type="ECO:0000256" key="3">
    <source>
        <dbReference type="ARBA" id="ARBA00022840"/>
    </source>
</evidence>
<dbReference type="InterPro" id="IPR027417">
    <property type="entry name" value="P-loop_NTPase"/>
</dbReference>
<sequence length="295" mass="32654">MTILGETPYDAMVLARSVGYYRNRRLILAGVNLTIATGGRWVLFGPNGVGKSTLLEMIAMRAYPNVGELRVFGDRTVAGSDPERRRTRVAIVSAAFGHNIGSGMNPLTVVASGIPRGTKDSADEAYEKAYAMMRRLGIAYLAGKQWRNLSEGERTRVMISRALVSPADLLIFDEPTTGLDLGGRETVLRELSALASRRDERTMLLVTHQVEDIPAGFDHIAMMGRMMEHECMTYLDTHPRIYATLDGNTTPGTITFTGPLDEGLTDERLESIFGVPLHVERTGQRWRASHRLRFA</sequence>
<evidence type="ECO:0000256" key="1">
    <source>
        <dbReference type="ARBA" id="ARBA00022448"/>
    </source>
</evidence>
<reference evidence="5 6" key="1">
    <citation type="submission" date="2017-11" db="EMBL/GenBank/DDBJ databases">
        <title>Draft genome sequences of strains TRE 1, TRE D, TRE H and TRI 7, isolated from tamarins, belonging to four potential novel Bifidobacterium species.</title>
        <authorList>
            <person name="Mattarelli P."/>
            <person name="Modesto M."/>
            <person name="Bonetti A."/>
            <person name="Puglisi E."/>
            <person name="Morelli L."/>
        </authorList>
    </citation>
    <scope>NUCLEOTIDE SEQUENCE [LARGE SCALE GENOMIC DNA]</scope>
    <source>
        <strain evidence="6">TRED</strain>
    </source>
</reference>
<dbReference type="SUPFAM" id="SSF52540">
    <property type="entry name" value="P-loop containing nucleoside triphosphate hydrolases"/>
    <property type="match status" value="1"/>
</dbReference>
<feature type="domain" description="ABC transporter" evidence="4">
    <location>
        <begin position="13"/>
        <end position="250"/>
    </location>
</feature>
<dbReference type="Proteomes" id="UP000228755">
    <property type="component" value="Unassembled WGS sequence"/>
</dbReference>
<dbReference type="SMART" id="SM00382">
    <property type="entry name" value="AAA"/>
    <property type="match status" value="1"/>
</dbReference>
<dbReference type="InterPro" id="IPR050153">
    <property type="entry name" value="Metal_Ion_Import_ABC"/>
</dbReference>
<gene>
    <name evidence="5" type="ORF">CUU80_03060</name>
</gene>
<dbReference type="Pfam" id="PF00005">
    <property type="entry name" value="ABC_tran"/>
    <property type="match status" value="1"/>
</dbReference>
<name>A0A2M9HTH3_9BIFI</name>
<dbReference type="GO" id="GO:0016887">
    <property type="term" value="F:ATP hydrolysis activity"/>
    <property type="evidence" value="ECO:0007669"/>
    <property type="project" value="InterPro"/>
</dbReference>
<dbReference type="OrthoDB" id="3226990at2"/>
<dbReference type="GO" id="GO:0005524">
    <property type="term" value="F:ATP binding"/>
    <property type="evidence" value="ECO:0007669"/>
    <property type="project" value="UniProtKB-KW"/>
</dbReference>
<accession>A0A2M9HTH3</accession>
<evidence type="ECO:0000256" key="2">
    <source>
        <dbReference type="ARBA" id="ARBA00022741"/>
    </source>
</evidence>
<protein>
    <submittedName>
        <fullName evidence="5">ABC transporter ATP-binding protein</fullName>
    </submittedName>
</protein>
<dbReference type="PANTHER" id="PTHR42734">
    <property type="entry name" value="METAL TRANSPORT SYSTEM ATP-BINDING PROTEIN TM_0124-RELATED"/>
    <property type="match status" value="1"/>
</dbReference>
<evidence type="ECO:0000313" key="5">
    <source>
        <dbReference type="EMBL" id="PJM80112.1"/>
    </source>
</evidence>
<dbReference type="PROSITE" id="PS50893">
    <property type="entry name" value="ABC_TRANSPORTER_2"/>
    <property type="match status" value="1"/>
</dbReference>
<keyword evidence="6" id="KW-1185">Reference proteome</keyword>
<dbReference type="RefSeq" id="WP_100495878.1">
    <property type="nucleotide sequence ID" value="NZ_PGLQ01000001.1"/>
</dbReference>
<dbReference type="EMBL" id="PGLQ01000001">
    <property type="protein sequence ID" value="PJM80112.1"/>
    <property type="molecule type" value="Genomic_DNA"/>
</dbReference>
<comment type="caution">
    <text evidence="5">The sequence shown here is derived from an EMBL/GenBank/DDBJ whole genome shotgun (WGS) entry which is preliminary data.</text>
</comment>
<keyword evidence="2" id="KW-0547">Nucleotide-binding</keyword>
<keyword evidence="1" id="KW-0813">Transport</keyword>
<dbReference type="InterPro" id="IPR003439">
    <property type="entry name" value="ABC_transporter-like_ATP-bd"/>
</dbReference>
<keyword evidence="3 5" id="KW-0067">ATP-binding</keyword>
<dbReference type="AlphaFoldDB" id="A0A2M9HTH3"/>
<organism evidence="5 6">
    <name type="scientific">Bifidobacterium scaligerum</name>
    <dbReference type="NCBI Taxonomy" id="2052656"/>
    <lineage>
        <taxon>Bacteria</taxon>
        <taxon>Bacillati</taxon>
        <taxon>Actinomycetota</taxon>
        <taxon>Actinomycetes</taxon>
        <taxon>Bifidobacteriales</taxon>
        <taxon>Bifidobacteriaceae</taxon>
        <taxon>Bifidobacterium</taxon>
    </lineage>
</organism>
<evidence type="ECO:0000259" key="4">
    <source>
        <dbReference type="PROSITE" id="PS50893"/>
    </source>
</evidence>